<evidence type="ECO:0000256" key="2">
    <source>
        <dbReference type="SAM" id="SignalP"/>
    </source>
</evidence>
<name>I2H094_HENB6</name>
<feature type="compositionally biased region" description="Basic residues" evidence="1">
    <location>
        <begin position="50"/>
        <end position="62"/>
    </location>
</feature>
<feature type="signal peptide" evidence="2">
    <location>
        <begin position="1"/>
        <end position="20"/>
    </location>
</feature>
<dbReference type="eggNOG" id="ENOG502RZ9P">
    <property type="taxonomic scope" value="Eukaryota"/>
</dbReference>
<dbReference type="InParanoid" id="I2H094"/>
<evidence type="ECO:0000256" key="1">
    <source>
        <dbReference type="SAM" id="MobiDB-lite"/>
    </source>
</evidence>
<protein>
    <recommendedName>
        <fullName evidence="5">Hydrophilin</fullName>
    </recommendedName>
</protein>
<organism evidence="3 4">
    <name type="scientific">Henningerozyma blattae (strain ATCC 34711 / CBS 6284 / DSM 70876 / NBRC 10599 / NRRL Y-10934 / UCD 77-7)</name>
    <name type="common">Yeast</name>
    <name type="synonym">Tetrapisispora blattae</name>
    <dbReference type="NCBI Taxonomy" id="1071380"/>
    <lineage>
        <taxon>Eukaryota</taxon>
        <taxon>Fungi</taxon>
        <taxon>Dikarya</taxon>
        <taxon>Ascomycota</taxon>
        <taxon>Saccharomycotina</taxon>
        <taxon>Saccharomycetes</taxon>
        <taxon>Saccharomycetales</taxon>
        <taxon>Saccharomycetaceae</taxon>
        <taxon>Henningerozyma</taxon>
    </lineage>
</organism>
<dbReference type="GeneID" id="14493975"/>
<dbReference type="GO" id="GO:0042631">
    <property type="term" value="P:cellular response to water deprivation"/>
    <property type="evidence" value="ECO:0007669"/>
    <property type="project" value="EnsemblFungi"/>
</dbReference>
<reference evidence="3 4" key="1">
    <citation type="journal article" date="2011" name="Proc. Natl. Acad. Sci. U.S.A.">
        <title>Evolutionary erosion of yeast sex chromosomes by mating-type switching accidents.</title>
        <authorList>
            <person name="Gordon J.L."/>
            <person name="Armisen D."/>
            <person name="Proux-Wera E."/>
            <person name="Oheigeartaigh S.S."/>
            <person name="Byrne K.P."/>
            <person name="Wolfe K.H."/>
        </authorList>
    </citation>
    <scope>NUCLEOTIDE SEQUENCE [LARGE SCALE GENOMIC DNA]</scope>
    <source>
        <strain evidence="4">ATCC 34711 / CBS 6284 / DSM 70876 / NBRC 10599 / NRRL Y-10934 / UCD 77-7</strain>
    </source>
</reference>
<feature type="chain" id="PRO_5003660351" description="Hydrophilin" evidence="2">
    <location>
        <begin position="21"/>
        <end position="231"/>
    </location>
</feature>
<dbReference type="STRING" id="1071380.I2H094"/>
<evidence type="ECO:0000313" key="3">
    <source>
        <dbReference type="EMBL" id="CCH59796.1"/>
    </source>
</evidence>
<dbReference type="KEGG" id="tbl:TBLA_0B09800"/>
<keyword evidence="4" id="KW-1185">Reference proteome</keyword>
<dbReference type="AlphaFoldDB" id="I2H094"/>
<evidence type="ECO:0008006" key="5">
    <source>
        <dbReference type="Google" id="ProtNLM"/>
    </source>
</evidence>
<dbReference type="RefSeq" id="XP_004179315.1">
    <property type="nucleotide sequence ID" value="XM_004179267.1"/>
</dbReference>
<feature type="compositionally biased region" description="Basic residues" evidence="1">
    <location>
        <begin position="110"/>
        <end position="122"/>
    </location>
</feature>
<dbReference type="EMBL" id="HE806317">
    <property type="protein sequence ID" value="CCH59796.1"/>
    <property type="molecule type" value="Genomic_DNA"/>
</dbReference>
<feature type="compositionally biased region" description="Basic residues" evidence="1">
    <location>
        <begin position="130"/>
        <end position="142"/>
    </location>
</feature>
<dbReference type="GO" id="GO:0009277">
    <property type="term" value="C:fungal-type cell wall"/>
    <property type="evidence" value="ECO:0007669"/>
    <property type="project" value="EnsemblFungi"/>
</dbReference>
<evidence type="ECO:0000313" key="4">
    <source>
        <dbReference type="Proteomes" id="UP000002866"/>
    </source>
</evidence>
<feature type="region of interest" description="Disordered" evidence="1">
    <location>
        <begin position="50"/>
        <end position="153"/>
    </location>
</feature>
<feature type="compositionally biased region" description="Basic residues" evidence="1">
    <location>
        <begin position="70"/>
        <end position="82"/>
    </location>
</feature>
<gene>
    <name evidence="3" type="primary">TBLA0B09800</name>
    <name evidence="3" type="ORF">TBLA_0B09800</name>
</gene>
<accession>I2H094</accession>
<keyword evidence="2" id="KW-0732">Signal</keyword>
<proteinExistence type="predicted"/>
<dbReference type="Proteomes" id="UP000002866">
    <property type="component" value="Chromosome 2"/>
</dbReference>
<dbReference type="HOGENOM" id="CLU_098355_0_0_1"/>
<feature type="compositionally biased region" description="Basic residues" evidence="1">
    <location>
        <begin position="90"/>
        <end position="102"/>
    </location>
</feature>
<dbReference type="OrthoDB" id="4094978at2759"/>
<sequence length="231" mass="25961">MRYSAVSLTLLATLASFAVAKDKDTTEENKEVTTLTSRLPFTDTTHNTKKYGKFNKTKKSHKPTISGTKKYGKFNKTKKSHKPTISGTKKYGKFNKTKKSHKPTISGTHKYGKFNKTKKSHKPTISGTHKYGKFNKTKKSHKPTISGTHKYGKFNKTKKSHKTHFKRDIITEAPERPQETEPVEVEFETEDIETRARIVERDIENVAGMNSMNIFGMAAGPALVAGALLLL</sequence>